<name>A0A174ABR5_9FIRM</name>
<feature type="domain" description="DUF4097" evidence="1">
    <location>
        <begin position="63"/>
        <end position="196"/>
    </location>
</feature>
<gene>
    <name evidence="3" type="ORF">EAI93_05185</name>
    <name evidence="2" type="ORF">ERS852456_00977</name>
</gene>
<evidence type="ECO:0000313" key="5">
    <source>
        <dbReference type="Proteomes" id="UP000292665"/>
    </source>
</evidence>
<reference evidence="2 4" key="1">
    <citation type="submission" date="2015-09" db="EMBL/GenBank/DDBJ databases">
        <authorList>
            <consortium name="Pathogen Informatics"/>
        </authorList>
    </citation>
    <scope>NUCLEOTIDE SEQUENCE [LARGE SCALE GENOMIC DNA]</scope>
    <source>
        <strain evidence="2 4">2789STDY5834841</strain>
    </source>
</reference>
<dbReference type="InterPro" id="IPR025164">
    <property type="entry name" value="Toastrack_DUF4097"/>
</dbReference>
<dbReference type="EMBL" id="RCYR01000006">
    <property type="protein sequence ID" value="RYS80900.1"/>
    <property type="molecule type" value="Genomic_DNA"/>
</dbReference>
<evidence type="ECO:0000313" key="4">
    <source>
        <dbReference type="Proteomes" id="UP000095787"/>
    </source>
</evidence>
<dbReference type="PANTHER" id="PTHR34094:SF1">
    <property type="entry name" value="PROTEIN FAM185A"/>
    <property type="match status" value="1"/>
</dbReference>
<evidence type="ECO:0000259" key="1">
    <source>
        <dbReference type="Pfam" id="PF13349"/>
    </source>
</evidence>
<dbReference type="Proteomes" id="UP000292665">
    <property type="component" value="Unassembled WGS sequence"/>
</dbReference>
<proteinExistence type="predicted"/>
<dbReference type="Pfam" id="PF13349">
    <property type="entry name" value="DUF4097"/>
    <property type="match status" value="2"/>
</dbReference>
<dbReference type="Proteomes" id="UP000095787">
    <property type="component" value="Unassembled WGS sequence"/>
</dbReference>
<organism evidence="2 4">
    <name type="scientific">[Ruminococcus] torques</name>
    <dbReference type="NCBI Taxonomy" id="33039"/>
    <lineage>
        <taxon>Bacteria</taxon>
        <taxon>Bacillati</taxon>
        <taxon>Bacillota</taxon>
        <taxon>Clostridia</taxon>
        <taxon>Lachnospirales</taxon>
        <taxon>Lachnospiraceae</taxon>
        <taxon>Mediterraneibacter</taxon>
    </lineage>
</organism>
<feature type="domain" description="DUF4097" evidence="1">
    <location>
        <begin position="251"/>
        <end position="416"/>
    </location>
</feature>
<sequence>MKKITKRILIASAVTAGTGVVFMGVGIALGGWPGVVFTKGGIHSPYEQKTPYRQEKKEIEPFSELSLYVGSEADVVVMASKDEKYYVEYTLDGNYGKPKCELTNGKLSIAQQDHNGYMTGMFGLNLGENLSGEKSYITVYIPKGTLLETADIYNDYGNVNWSNVNGKKVSIEADSGNVKIEQSETTSMKLTLNDGDAFADKLKAETFTLQSDYGDSTLSNVSGKTFTVQSECGDVKTEQSETTSMELILNDGDVSVDGLKAETFVLQSEYGDSTISDVSGKVFTVQSECGEVELDRVLFEKMKVEALDGDVLSSEISCSFADVTLEYGDLRWDAQKLENLTCQAECGDVDLILPEELEKYEVDLQIEYGDLSLPKDTPHDQYREEDGEVSYRISASEKNAGKKISVINEEGDVKVRYR</sequence>
<evidence type="ECO:0000313" key="2">
    <source>
        <dbReference type="EMBL" id="CUN85309.1"/>
    </source>
</evidence>
<dbReference type="PANTHER" id="PTHR34094">
    <property type="match status" value="1"/>
</dbReference>
<evidence type="ECO:0000313" key="3">
    <source>
        <dbReference type="EMBL" id="RYS80900.1"/>
    </source>
</evidence>
<protein>
    <submittedName>
        <fullName evidence="3">DUF4097 domain-containing protein</fullName>
    </submittedName>
</protein>
<accession>A0A174ABR5</accession>
<reference evidence="3 5" key="2">
    <citation type="journal article" date="2019" name="Science, e1252229">
        <title>Invertible promoters mediate bacterial phase variation, antibiotic resistance, and host adaptation in the gut.</title>
        <authorList>
            <person name="Jiang X."/>
            <person name="Hall A.B."/>
            <person name="Arthur T.D."/>
            <person name="Plichta D.R."/>
            <person name="Covington C.T."/>
            <person name="Poyet M."/>
            <person name="Crothers J."/>
            <person name="Moses P.L."/>
            <person name="Tolonen A.C."/>
            <person name="Vlamakis H."/>
            <person name="Alm E.J."/>
            <person name="Xavier R.J."/>
        </authorList>
    </citation>
    <scope>NUCLEOTIDE SEQUENCE [LARGE SCALE GENOMIC DNA]</scope>
    <source>
        <strain evidence="3">Aa_0143</strain>
        <strain evidence="5">aa_0143</strain>
    </source>
</reference>
<dbReference type="EMBL" id="CYZO01000010">
    <property type="protein sequence ID" value="CUN85309.1"/>
    <property type="molecule type" value="Genomic_DNA"/>
</dbReference>
<dbReference type="AlphaFoldDB" id="A0A174ABR5"/>
<dbReference type="RefSeq" id="WP_004845276.1">
    <property type="nucleotide sequence ID" value="NZ_AP028249.1"/>
</dbReference>